<protein>
    <submittedName>
        <fullName evidence="2">Uncharacterized protein</fullName>
    </submittedName>
</protein>
<gene>
    <name evidence="2" type="ORF">G7Z17_g7371</name>
</gene>
<feature type="compositionally biased region" description="Polar residues" evidence="1">
    <location>
        <begin position="32"/>
        <end position="41"/>
    </location>
</feature>
<evidence type="ECO:0000313" key="3">
    <source>
        <dbReference type="Proteomes" id="UP000722485"/>
    </source>
</evidence>
<name>A0A9P5L7F6_9HYPO</name>
<reference evidence="2" key="1">
    <citation type="submission" date="2020-03" db="EMBL/GenBank/DDBJ databases">
        <title>Draft Genome Sequence of Cylindrodendrum hubeiense.</title>
        <authorList>
            <person name="Buettner E."/>
            <person name="Kellner H."/>
        </authorList>
    </citation>
    <scope>NUCLEOTIDE SEQUENCE</scope>
    <source>
        <strain evidence="2">IHI 201604</strain>
    </source>
</reference>
<evidence type="ECO:0000256" key="1">
    <source>
        <dbReference type="SAM" id="MobiDB-lite"/>
    </source>
</evidence>
<sequence length="173" mass="18698">MSLACRAHLLHHRAFQTGPIPSKFTLDPESPRSLTVGSAPSTPAERHHTSGSRSCAEPPIIAHRPPPAAPQTRSTEQGRTGDILHRSVALFLCRELACASYGDSPARASQSHPEPARAIQSQTRAGQEREESFEVLREVYPARVVRCGGAVERCIPQIQTPSVLLSSLAIEVP</sequence>
<dbReference type="AlphaFoldDB" id="A0A9P5L7F6"/>
<proteinExistence type="predicted"/>
<evidence type="ECO:0000313" key="2">
    <source>
        <dbReference type="EMBL" id="KAF7547974.1"/>
    </source>
</evidence>
<organism evidence="2 3">
    <name type="scientific">Cylindrodendrum hubeiense</name>
    <dbReference type="NCBI Taxonomy" id="595255"/>
    <lineage>
        <taxon>Eukaryota</taxon>
        <taxon>Fungi</taxon>
        <taxon>Dikarya</taxon>
        <taxon>Ascomycota</taxon>
        <taxon>Pezizomycotina</taxon>
        <taxon>Sordariomycetes</taxon>
        <taxon>Hypocreomycetidae</taxon>
        <taxon>Hypocreales</taxon>
        <taxon>Nectriaceae</taxon>
        <taxon>Cylindrodendrum</taxon>
    </lineage>
</organism>
<feature type="region of interest" description="Disordered" evidence="1">
    <location>
        <begin position="103"/>
        <end position="130"/>
    </location>
</feature>
<dbReference type="Proteomes" id="UP000722485">
    <property type="component" value="Unassembled WGS sequence"/>
</dbReference>
<comment type="caution">
    <text evidence="2">The sequence shown here is derived from an EMBL/GenBank/DDBJ whole genome shotgun (WGS) entry which is preliminary data.</text>
</comment>
<feature type="region of interest" description="Disordered" evidence="1">
    <location>
        <begin position="18"/>
        <end position="80"/>
    </location>
</feature>
<accession>A0A9P5L7F6</accession>
<keyword evidence="3" id="KW-1185">Reference proteome</keyword>
<dbReference type="EMBL" id="JAANBB010000162">
    <property type="protein sequence ID" value="KAF7547974.1"/>
    <property type="molecule type" value="Genomic_DNA"/>
</dbReference>